<accession>A0ABN7V918</accession>
<keyword evidence="4" id="KW-1185">Reference proteome</keyword>
<reference evidence="3 4" key="1">
    <citation type="submission" date="2021-06" db="EMBL/GenBank/DDBJ databases">
        <authorList>
            <person name="Kallberg Y."/>
            <person name="Tangrot J."/>
            <person name="Rosling A."/>
        </authorList>
    </citation>
    <scope>NUCLEOTIDE SEQUENCE [LARGE SCALE GENOMIC DNA]</scope>
    <source>
        <strain evidence="3 4">120-4 pot B 10/14</strain>
    </source>
</reference>
<comment type="caution">
    <text evidence="3">The sequence shown here is derived from an EMBL/GenBank/DDBJ whole genome shotgun (WGS) entry which is preliminary data.</text>
</comment>
<evidence type="ECO:0000313" key="4">
    <source>
        <dbReference type="Proteomes" id="UP000789901"/>
    </source>
</evidence>
<keyword evidence="1" id="KW-0238">DNA-binding</keyword>
<dbReference type="Gene3D" id="1.10.30.10">
    <property type="entry name" value="High mobility group box domain"/>
    <property type="match status" value="1"/>
</dbReference>
<evidence type="ECO:0000313" key="3">
    <source>
        <dbReference type="EMBL" id="CAG8745989.1"/>
    </source>
</evidence>
<dbReference type="PROSITE" id="PS50118">
    <property type="entry name" value="HMG_BOX_2"/>
    <property type="match status" value="1"/>
</dbReference>
<dbReference type="InterPro" id="IPR009071">
    <property type="entry name" value="HMG_box_dom"/>
</dbReference>
<sequence>MANKNGFNIDFNVVAKEIKDLEKFNSNTFLPLDKLIAYRSRRDNIPPRAINAFFLFQKDLNAFLRSPETKLGDISILASKIWNNEDFSYNSYKLWGNIIINEIKPFYKKLSEIAKKIHKCSFPNYKYSPRRKNSKNNHLQNFEFNNPRRKNIKNKHFQNFKFNNLQYCQPYYYIYNSNPINFQSVNYNYYNNSNKPIRFDINLTRITEIDFHSFIKKSKISVDKHVKF</sequence>
<dbReference type="Proteomes" id="UP000789901">
    <property type="component" value="Unassembled WGS sequence"/>
</dbReference>
<feature type="DNA-binding region" description="HMG box" evidence="1">
    <location>
        <begin position="46"/>
        <end position="126"/>
    </location>
</feature>
<evidence type="ECO:0000259" key="2">
    <source>
        <dbReference type="PROSITE" id="PS50118"/>
    </source>
</evidence>
<feature type="domain" description="HMG box" evidence="2">
    <location>
        <begin position="46"/>
        <end position="126"/>
    </location>
</feature>
<dbReference type="InterPro" id="IPR036910">
    <property type="entry name" value="HMG_box_dom_sf"/>
</dbReference>
<dbReference type="EMBL" id="CAJVQB010011210">
    <property type="protein sequence ID" value="CAG8745989.1"/>
    <property type="molecule type" value="Genomic_DNA"/>
</dbReference>
<dbReference type="SUPFAM" id="SSF47095">
    <property type="entry name" value="HMG-box"/>
    <property type="match status" value="1"/>
</dbReference>
<keyword evidence="1" id="KW-0539">Nucleus</keyword>
<proteinExistence type="predicted"/>
<gene>
    <name evidence="3" type="ORF">GMARGA_LOCUS15877</name>
</gene>
<organism evidence="3 4">
    <name type="scientific">Gigaspora margarita</name>
    <dbReference type="NCBI Taxonomy" id="4874"/>
    <lineage>
        <taxon>Eukaryota</taxon>
        <taxon>Fungi</taxon>
        <taxon>Fungi incertae sedis</taxon>
        <taxon>Mucoromycota</taxon>
        <taxon>Glomeromycotina</taxon>
        <taxon>Glomeromycetes</taxon>
        <taxon>Diversisporales</taxon>
        <taxon>Gigasporaceae</taxon>
        <taxon>Gigaspora</taxon>
    </lineage>
</organism>
<name>A0ABN7V918_GIGMA</name>
<protein>
    <submittedName>
        <fullName evidence="3">8282_t:CDS:1</fullName>
    </submittedName>
</protein>
<evidence type="ECO:0000256" key="1">
    <source>
        <dbReference type="PROSITE-ProRule" id="PRU00267"/>
    </source>
</evidence>